<dbReference type="Proteomes" id="UP000324222">
    <property type="component" value="Unassembled WGS sequence"/>
</dbReference>
<organism evidence="2 3">
    <name type="scientific">Portunus trituberculatus</name>
    <name type="common">Swimming crab</name>
    <name type="synonym">Neptunus trituberculatus</name>
    <dbReference type="NCBI Taxonomy" id="210409"/>
    <lineage>
        <taxon>Eukaryota</taxon>
        <taxon>Metazoa</taxon>
        <taxon>Ecdysozoa</taxon>
        <taxon>Arthropoda</taxon>
        <taxon>Crustacea</taxon>
        <taxon>Multicrustacea</taxon>
        <taxon>Malacostraca</taxon>
        <taxon>Eumalacostraca</taxon>
        <taxon>Eucarida</taxon>
        <taxon>Decapoda</taxon>
        <taxon>Pleocyemata</taxon>
        <taxon>Brachyura</taxon>
        <taxon>Eubrachyura</taxon>
        <taxon>Portunoidea</taxon>
        <taxon>Portunidae</taxon>
        <taxon>Portuninae</taxon>
        <taxon>Portunus</taxon>
    </lineage>
</organism>
<evidence type="ECO:0000313" key="3">
    <source>
        <dbReference type="Proteomes" id="UP000324222"/>
    </source>
</evidence>
<evidence type="ECO:0000313" key="2">
    <source>
        <dbReference type="EMBL" id="MPC89814.1"/>
    </source>
</evidence>
<sequence length="92" mass="10632">MPNHNKERKTSTGRVGQQGQRDECKSGRDWEERCYVVNSKQAAQREPGGPQVRFNKPTTDIYQHEDREEGEGGGEKEETEGREQVVKEEERN</sequence>
<accession>A0A5B7JBT5</accession>
<comment type="caution">
    <text evidence="2">The sequence shown here is derived from an EMBL/GenBank/DDBJ whole genome shotgun (WGS) entry which is preliminary data.</text>
</comment>
<reference evidence="2 3" key="1">
    <citation type="submission" date="2019-05" db="EMBL/GenBank/DDBJ databases">
        <title>Another draft genome of Portunus trituberculatus and its Hox gene families provides insights of decapod evolution.</title>
        <authorList>
            <person name="Jeong J.-H."/>
            <person name="Song I."/>
            <person name="Kim S."/>
            <person name="Choi T."/>
            <person name="Kim D."/>
            <person name="Ryu S."/>
            <person name="Kim W."/>
        </authorList>
    </citation>
    <scope>NUCLEOTIDE SEQUENCE [LARGE SCALE GENOMIC DNA]</scope>
    <source>
        <tissue evidence="2">Muscle</tissue>
    </source>
</reference>
<feature type="compositionally biased region" description="Basic and acidic residues" evidence="1">
    <location>
        <begin position="1"/>
        <end position="10"/>
    </location>
</feature>
<feature type="compositionally biased region" description="Basic and acidic residues" evidence="1">
    <location>
        <begin position="20"/>
        <end position="34"/>
    </location>
</feature>
<evidence type="ECO:0000256" key="1">
    <source>
        <dbReference type="SAM" id="MobiDB-lite"/>
    </source>
</evidence>
<dbReference type="AlphaFoldDB" id="A0A5B7JBT5"/>
<feature type="compositionally biased region" description="Basic and acidic residues" evidence="1">
    <location>
        <begin position="73"/>
        <end position="92"/>
    </location>
</feature>
<dbReference type="EMBL" id="VSRR010082282">
    <property type="protein sequence ID" value="MPC89814.1"/>
    <property type="molecule type" value="Genomic_DNA"/>
</dbReference>
<feature type="region of interest" description="Disordered" evidence="1">
    <location>
        <begin position="1"/>
        <end position="92"/>
    </location>
</feature>
<gene>
    <name evidence="2" type="ORF">E2C01_084774</name>
</gene>
<proteinExistence type="predicted"/>
<protein>
    <submittedName>
        <fullName evidence="2">Uncharacterized protein</fullName>
    </submittedName>
</protein>
<keyword evidence="3" id="KW-1185">Reference proteome</keyword>
<name>A0A5B7JBT5_PORTR</name>